<dbReference type="Proteomes" id="UP000823046">
    <property type="component" value="Unassembled WGS sequence"/>
</dbReference>
<evidence type="ECO:0000313" key="3">
    <source>
        <dbReference type="Proteomes" id="UP000823046"/>
    </source>
</evidence>
<dbReference type="Pfam" id="PF20724">
    <property type="entry name" value="DUF6831"/>
    <property type="match status" value="1"/>
</dbReference>
<protein>
    <recommendedName>
        <fullName evidence="1">DUF6832 domain-containing protein</fullName>
    </recommendedName>
</protein>
<organism evidence="2 3">
    <name type="scientific">Cardiosporidium cionae</name>
    <dbReference type="NCBI Taxonomy" id="476202"/>
    <lineage>
        <taxon>Eukaryota</taxon>
        <taxon>Sar</taxon>
        <taxon>Alveolata</taxon>
        <taxon>Apicomplexa</taxon>
        <taxon>Aconoidasida</taxon>
        <taxon>Nephromycida</taxon>
        <taxon>Cardiosporidium</taxon>
    </lineage>
</organism>
<feature type="domain" description="DUF6832" evidence="1">
    <location>
        <begin position="75"/>
        <end position="114"/>
    </location>
</feature>
<accession>A0ABQ7JGW4</accession>
<dbReference type="InterPro" id="IPR049235">
    <property type="entry name" value="DUF6832"/>
</dbReference>
<proteinExistence type="predicted"/>
<sequence length="445" mass="52673">MVLGCIVSFTFRIYKNYIKIDDHPSYPSTYDRQKLQSVPTFKYLIYDIIERKNLIKLPLRYCFNYDDCWLCFLSKYIPRMLYAMVALEYRVWQLLPDLLDGIEANLQVFKHSIFFSCIFLEHKQRLNVYFTTKPVYTKERKKLAILLVGKTGYQVVVMRDWSARNKFQEYFVLTRFFGCVHAYLGDNRFGPTDNLSKNYNDIVYKLIAELKARPLEKDVATAFDWAGMSYAMVLLGMYEWLELFVLDTECNPTADESPLPMFLRRACEMKAIPIEIQELLHTRWLNDIVLNGQKQGTELLQMESDALLTQLRVNDALINCSVGRQWDEQHCWFVGHLIRSRNLAIEYDYLLPIGPGRPKVSGTLQCRQRLLKNFGYNSATLHKCFWNNLDEEEKYLQISQLLSSFRKTREEDTHSNFKFEEKTSARRLKHRKEKFDTWPPDKIVV</sequence>
<evidence type="ECO:0000259" key="1">
    <source>
        <dbReference type="Pfam" id="PF20725"/>
    </source>
</evidence>
<comment type="caution">
    <text evidence="2">The sequence shown here is derived from an EMBL/GenBank/DDBJ whole genome shotgun (WGS) entry which is preliminary data.</text>
</comment>
<evidence type="ECO:0000313" key="2">
    <source>
        <dbReference type="EMBL" id="KAF8822955.1"/>
    </source>
</evidence>
<dbReference type="Pfam" id="PF20725">
    <property type="entry name" value="DUF6832"/>
    <property type="match status" value="1"/>
</dbReference>
<reference evidence="2 3" key="1">
    <citation type="journal article" date="2020" name="bioRxiv">
        <title>Metabolic contributions of an alphaproteobacterial endosymbiont in the apicomplexan Cardiosporidium cionae.</title>
        <authorList>
            <person name="Hunter E.S."/>
            <person name="Paight C.J."/>
            <person name="Lane C.E."/>
        </authorList>
    </citation>
    <scope>NUCLEOTIDE SEQUENCE [LARGE SCALE GENOMIC DNA]</scope>
    <source>
        <strain evidence="2">ESH_2018</strain>
    </source>
</reference>
<dbReference type="EMBL" id="JADAQX010000012">
    <property type="protein sequence ID" value="KAF8822955.1"/>
    <property type="molecule type" value="Genomic_DNA"/>
</dbReference>
<name>A0ABQ7JGW4_9APIC</name>
<gene>
    <name evidence="2" type="ORF">IE077_001831</name>
</gene>
<keyword evidence="3" id="KW-1185">Reference proteome</keyword>